<proteinExistence type="predicted"/>
<evidence type="ECO:0008006" key="4">
    <source>
        <dbReference type="Google" id="ProtNLM"/>
    </source>
</evidence>
<gene>
    <name evidence="2" type="ORF">ACFQVC_32920</name>
</gene>
<reference evidence="3" key="1">
    <citation type="journal article" date="2019" name="Int. J. Syst. Evol. Microbiol.">
        <title>The Global Catalogue of Microorganisms (GCM) 10K type strain sequencing project: providing services to taxonomists for standard genome sequencing and annotation.</title>
        <authorList>
            <consortium name="The Broad Institute Genomics Platform"/>
            <consortium name="The Broad Institute Genome Sequencing Center for Infectious Disease"/>
            <person name="Wu L."/>
            <person name="Ma J."/>
        </authorList>
    </citation>
    <scope>NUCLEOTIDE SEQUENCE [LARGE SCALE GENOMIC DNA]</scope>
    <source>
        <strain evidence="3">SYNS20</strain>
    </source>
</reference>
<feature type="region of interest" description="Disordered" evidence="1">
    <location>
        <begin position="1"/>
        <end position="38"/>
    </location>
</feature>
<dbReference type="Proteomes" id="UP001596523">
    <property type="component" value="Unassembled WGS sequence"/>
</dbReference>
<feature type="compositionally biased region" description="Low complexity" evidence="1">
    <location>
        <begin position="104"/>
        <end position="119"/>
    </location>
</feature>
<name>A0ABW2JUH0_9ACTN</name>
<dbReference type="EMBL" id="JBHTCF010000018">
    <property type="protein sequence ID" value="MFC7308995.1"/>
    <property type="molecule type" value="Genomic_DNA"/>
</dbReference>
<evidence type="ECO:0000256" key="1">
    <source>
        <dbReference type="SAM" id="MobiDB-lite"/>
    </source>
</evidence>
<dbReference type="RefSeq" id="WP_381837495.1">
    <property type="nucleotide sequence ID" value="NZ_JBHTCF010000018.1"/>
</dbReference>
<comment type="caution">
    <text evidence="2">The sequence shown here is derived from an EMBL/GenBank/DDBJ whole genome shotgun (WGS) entry which is preliminary data.</text>
</comment>
<dbReference type="InterPro" id="IPR036894">
    <property type="entry name" value="YbaB-like_sf"/>
</dbReference>
<evidence type="ECO:0000313" key="2">
    <source>
        <dbReference type="EMBL" id="MFC7308995.1"/>
    </source>
</evidence>
<feature type="region of interest" description="Disordered" evidence="1">
    <location>
        <begin position="97"/>
        <end position="125"/>
    </location>
</feature>
<evidence type="ECO:0000313" key="3">
    <source>
        <dbReference type="Proteomes" id="UP001596523"/>
    </source>
</evidence>
<protein>
    <recommendedName>
        <fullName evidence="4">YbaB/EbfC family nucleoid-associated protein</fullName>
    </recommendedName>
</protein>
<accession>A0ABW2JUH0</accession>
<keyword evidence="3" id="KW-1185">Reference proteome</keyword>
<organism evidence="2 3">
    <name type="scientific">Streptomyces monticola</name>
    <dbReference type="NCBI Taxonomy" id="2666263"/>
    <lineage>
        <taxon>Bacteria</taxon>
        <taxon>Bacillati</taxon>
        <taxon>Actinomycetota</taxon>
        <taxon>Actinomycetes</taxon>
        <taxon>Kitasatosporales</taxon>
        <taxon>Streptomycetaceae</taxon>
        <taxon>Streptomyces</taxon>
    </lineage>
</organism>
<sequence length="245" mass="25953">MAKAQQAAAHLHEVMGAMQRNQPEAAEGSDAQGAVQVRIGQDGLPQYISVATDWHRRSRPEALGSAVAEACQAAASELMAAWAQGLQRTDLDRKLDDLERGEPSHSPGAATPAAPTSTTQQDWQHVNPRSMGQLSEDVISALSDLSNLDAQPTDVHTATGRDSARNVTITLTSSSLASCDVDAQWASNQTAVRLNRAFDEALADALAGLRESARSGNEANTSQTVDTLLAEAMALLTDPRRIAGY</sequence>
<dbReference type="Gene3D" id="3.30.1310.10">
    <property type="entry name" value="Nucleoid-associated protein YbaB-like domain"/>
    <property type="match status" value="1"/>
</dbReference>